<dbReference type="Pfam" id="PF00320">
    <property type="entry name" value="GATA"/>
    <property type="match status" value="1"/>
</dbReference>
<feature type="domain" description="GATA-type" evidence="7">
    <location>
        <begin position="128"/>
        <end position="183"/>
    </location>
</feature>
<evidence type="ECO:0000256" key="3">
    <source>
        <dbReference type="ARBA" id="ARBA00022771"/>
    </source>
</evidence>
<dbReference type="InterPro" id="IPR000679">
    <property type="entry name" value="Znf_GATA"/>
</dbReference>
<dbReference type="Proteomes" id="UP000187429">
    <property type="component" value="Unassembled WGS sequence"/>
</dbReference>
<keyword evidence="3 6" id="KW-0863">Zinc-finger</keyword>
<keyword evidence="5" id="KW-0539">Nucleus</keyword>
<dbReference type="AlphaFoldDB" id="A0A1R1WZU1"/>
<proteinExistence type="predicted"/>
<sequence length="553" mass="62412">MHSNIDNSDFNSNIMRNEDYISQFDISQFSPVRSLEEGQVESLRVGDIDQIKPLCNSARPLNFDKNVDFSFPAFNPLSLTVSNSSTDMEQCKTSPSEHKSAYDIPKLKITSQISKKKKEKSCISKKVSSDDKRCSNCYVTETPLWRRTPDRKNRVCNACGLYYKQYNKHRSVKHNQSINLASLTQFKDFDPSLPSHSPDFSRFSKYMSHSDPNSKILSIDTQKLNNNYGNNNQLPTEMTSTSALARNSSIDLLNLNISEESAESYANMHNRNELINNENSQTLNNNSYTYNNISHSLIRNNSQQMLYFNDPSSFSRYPSHQSVYSQNRVPSEKPIITVDNSFESNTIKNSSETPSLHYPSSDAFNPSMNSNFNDLAFFNPLQSQNSIYELQSINSNYKTNPIAFYQPENNLAISNNGFSPDTIQVNPYLQASNHLNQRFIDNSISITKNVSNSSLYNICDKNSYNSNVTFITPLGLSAPESEFLASAGSTTPINEHFYHINNASIINPAVANSFRFSQSPPSNLSSYNQQINVNLLNFSLNQPPSLPNSNNVS</sequence>
<dbReference type="PANTHER" id="PTHR10071:SF281">
    <property type="entry name" value="BOX A-BINDING FACTOR-RELATED"/>
    <property type="match status" value="1"/>
</dbReference>
<comment type="subcellular location">
    <subcellularLocation>
        <location evidence="1">Nucleus</location>
    </subcellularLocation>
</comment>
<organism evidence="8 9">
    <name type="scientific">Smittium culicis</name>
    <dbReference type="NCBI Taxonomy" id="133412"/>
    <lineage>
        <taxon>Eukaryota</taxon>
        <taxon>Fungi</taxon>
        <taxon>Fungi incertae sedis</taxon>
        <taxon>Zoopagomycota</taxon>
        <taxon>Kickxellomycotina</taxon>
        <taxon>Harpellomycetes</taxon>
        <taxon>Harpellales</taxon>
        <taxon>Legeriomycetaceae</taxon>
        <taxon>Smittium</taxon>
    </lineage>
</organism>
<name>A0A1R1WZU1_9FUNG</name>
<evidence type="ECO:0000256" key="1">
    <source>
        <dbReference type="ARBA" id="ARBA00004123"/>
    </source>
</evidence>
<dbReference type="GO" id="GO:0008270">
    <property type="term" value="F:zinc ion binding"/>
    <property type="evidence" value="ECO:0007669"/>
    <property type="project" value="UniProtKB-KW"/>
</dbReference>
<dbReference type="GO" id="GO:0045944">
    <property type="term" value="P:positive regulation of transcription by RNA polymerase II"/>
    <property type="evidence" value="ECO:0007669"/>
    <property type="project" value="TreeGrafter"/>
</dbReference>
<dbReference type="InterPro" id="IPR013088">
    <property type="entry name" value="Znf_NHR/GATA"/>
</dbReference>
<dbReference type="Gene3D" id="3.30.50.10">
    <property type="entry name" value="Erythroid Transcription Factor GATA-1, subunit A"/>
    <property type="match status" value="1"/>
</dbReference>
<comment type="caution">
    <text evidence="8">The sequence shown here is derived from an EMBL/GenBank/DDBJ whole genome shotgun (WGS) entry which is preliminary data.</text>
</comment>
<gene>
    <name evidence="8" type="ORF">AYI69_g11290</name>
</gene>
<reference evidence="9" key="1">
    <citation type="submission" date="2017-01" db="EMBL/GenBank/DDBJ databases">
        <authorList>
            <person name="Wang Y."/>
            <person name="White M."/>
            <person name="Kvist S."/>
            <person name="Moncalvo J.-M."/>
        </authorList>
    </citation>
    <scope>NUCLEOTIDE SEQUENCE [LARGE SCALE GENOMIC DNA]</scope>
    <source>
        <strain evidence="9">ID-206-W2</strain>
    </source>
</reference>
<keyword evidence="9" id="KW-1185">Reference proteome</keyword>
<dbReference type="GO" id="GO:0000978">
    <property type="term" value="F:RNA polymerase II cis-regulatory region sequence-specific DNA binding"/>
    <property type="evidence" value="ECO:0007669"/>
    <property type="project" value="TreeGrafter"/>
</dbReference>
<accession>A0A1R1WZU1</accession>
<dbReference type="SUPFAM" id="SSF57716">
    <property type="entry name" value="Glucocorticoid receptor-like (DNA-binding domain)"/>
    <property type="match status" value="1"/>
</dbReference>
<keyword evidence="4" id="KW-0862">Zinc</keyword>
<dbReference type="PROSITE" id="PS50114">
    <property type="entry name" value="GATA_ZN_FINGER_2"/>
    <property type="match status" value="1"/>
</dbReference>
<keyword evidence="2" id="KW-0479">Metal-binding</keyword>
<evidence type="ECO:0000313" key="9">
    <source>
        <dbReference type="Proteomes" id="UP000187429"/>
    </source>
</evidence>
<dbReference type="GO" id="GO:0005634">
    <property type="term" value="C:nucleus"/>
    <property type="evidence" value="ECO:0007669"/>
    <property type="project" value="UniProtKB-SubCell"/>
</dbReference>
<protein>
    <submittedName>
        <fullName evidence="8">GATA zinc finger domain-containing protein</fullName>
    </submittedName>
</protein>
<dbReference type="InterPro" id="IPR039355">
    <property type="entry name" value="Transcription_factor_GATA"/>
</dbReference>
<dbReference type="EMBL" id="LSSM01007544">
    <property type="protein sequence ID" value="OMJ07884.1"/>
    <property type="molecule type" value="Genomic_DNA"/>
</dbReference>
<evidence type="ECO:0000313" key="8">
    <source>
        <dbReference type="EMBL" id="OMJ07884.1"/>
    </source>
</evidence>
<evidence type="ECO:0000259" key="7">
    <source>
        <dbReference type="PROSITE" id="PS50114"/>
    </source>
</evidence>
<evidence type="ECO:0000256" key="2">
    <source>
        <dbReference type="ARBA" id="ARBA00022723"/>
    </source>
</evidence>
<evidence type="ECO:0000256" key="5">
    <source>
        <dbReference type="ARBA" id="ARBA00023242"/>
    </source>
</evidence>
<dbReference type="CDD" id="cd00202">
    <property type="entry name" value="ZnF_GATA"/>
    <property type="match status" value="1"/>
</dbReference>
<dbReference type="GO" id="GO:0000981">
    <property type="term" value="F:DNA-binding transcription factor activity, RNA polymerase II-specific"/>
    <property type="evidence" value="ECO:0007669"/>
    <property type="project" value="TreeGrafter"/>
</dbReference>
<dbReference type="GO" id="GO:0000122">
    <property type="term" value="P:negative regulation of transcription by RNA polymerase II"/>
    <property type="evidence" value="ECO:0007669"/>
    <property type="project" value="TreeGrafter"/>
</dbReference>
<evidence type="ECO:0000256" key="4">
    <source>
        <dbReference type="ARBA" id="ARBA00022833"/>
    </source>
</evidence>
<dbReference type="PANTHER" id="PTHR10071">
    <property type="entry name" value="TRANSCRIPTION FACTOR GATA FAMILY MEMBER"/>
    <property type="match status" value="1"/>
</dbReference>
<evidence type="ECO:0000256" key="6">
    <source>
        <dbReference type="PROSITE-ProRule" id="PRU00094"/>
    </source>
</evidence>
<dbReference type="OrthoDB" id="515401at2759"/>
<dbReference type="SMART" id="SM00401">
    <property type="entry name" value="ZnF_GATA"/>
    <property type="match status" value="1"/>
</dbReference>